<dbReference type="NCBIfam" id="TIGR02727">
    <property type="entry name" value="MTHFS_bact"/>
    <property type="match status" value="1"/>
</dbReference>
<evidence type="ECO:0000313" key="7">
    <source>
        <dbReference type="Proteomes" id="UP000292919"/>
    </source>
</evidence>
<evidence type="ECO:0000256" key="2">
    <source>
        <dbReference type="ARBA" id="ARBA00022741"/>
    </source>
</evidence>
<dbReference type="GO" id="GO:0046872">
    <property type="term" value="F:metal ion binding"/>
    <property type="evidence" value="ECO:0007669"/>
    <property type="project" value="UniProtKB-KW"/>
</dbReference>
<dbReference type="InterPro" id="IPR037171">
    <property type="entry name" value="NagB/RpiA_transferase-like"/>
</dbReference>
<dbReference type="GO" id="GO:0005524">
    <property type="term" value="F:ATP binding"/>
    <property type="evidence" value="ECO:0007669"/>
    <property type="project" value="UniProtKB-KW"/>
</dbReference>
<evidence type="ECO:0000256" key="4">
    <source>
        <dbReference type="PIRSR" id="PIRSR006806-1"/>
    </source>
</evidence>
<keyword evidence="7" id="KW-1185">Reference proteome</keyword>
<dbReference type="PIRSF" id="PIRSF006806">
    <property type="entry name" value="FTHF_cligase"/>
    <property type="match status" value="1"/>
</dbReference>
<gene>
    <name evidence="6" type="ORF">EB812_02515</name>
</gene>
<dbReference type="GO" id="GO:0035999">
    <property type="term" value="P:tetrahydrofolate interconversion"/>
    <property type="evidence" value="ECO:0007669"/>
    <property type="project" value="TreeGrafter"/>
</dbReference>
<dbReference type="PANTHER" id="PTHR23407">
    <property type="entry name" value="ATPASE INHIBITOR/5-FORMYLTETRAHYDROFOLATE CYCLO-LIGASE"/>
    <property type="match status" value="1"/>
</dbReference>
<dbReference type="GO" id="GO:0030272">
    <property type="term" value="F:5-formyltetrahydrofolate cyclo-ligase activity"/>
    <property type="evidence" value="ECO:0007669"/>
    <property type="project" value="UniProtKB-EC"/>
</dbReference>
<comment type="similarity">
    <text evidence="1 5">Belongs to the 5-formyltetrahydrofolate cyclo-ligase family.</text>
</comment>
<feature type="binding site" evidence="4">
    <location>
        <begin position="151"/>
        <end position="159"/>
    </location>
    <ligand>
        <name>ATP</name>
        <dbReference type="ChEBI" id="CHEBI:30616"/>
    </ligand>
</feature>
<dbReference type="RefSeq" id="WP_118230713.1">
    <property type="nucleotide sequence ID" value="NZ_DBFBQU010000011.1"/>
</dbReference>
<dbReference type="GO" id="GO:0009396">
    <property type="term" value="P:folic acid-containing compound biosynthetic process"/>
    <property type="evidence" value="ECO:0007669"/>
    <property type="project" value="TreeGrafter"/>
</dbReference>
<dbReference type="PANTHER" id="PTHR23407:SF1">
    <property type="entry name" value="5-FORMYLTETRAHYDROFOLATE CYCLO-LIGASE"/>
    <property type="match status" value="1"/>
</dbReference>
<feature type="binding site" evidence="4">
    <location>
        <position position="66"/>
    </location>
    <ligand>
        <name>substrate</name>
    </ligand>
</feature>
<comment type="cofactor">
    <cofactor evidence="5">
        <name>Mg(2+)</name>
        <dbReference type="ChEBI" id="CHEBI:18420"/>
    </cofactor>
</comment>
<dbReference type="Proteomes" id="UP000292919">
    <property type="component" value="Unassembled WGS sequence"/>
</dbReference>
<evidence type="ECO:0000313" key="6">
    <source>
        <dbReference type="EMBL" id="TBH80984.1"/>
    </source>
</evidence>
<accession>A0A6H3FCU3</accession>
<dbReference type="InterPro" id="IPR024185">
    <property type="entry name" value="FTHF_cligase-like_sf"/>
</dbReference>
<keyword evidence="5" id="KW-0479">Metal-binding</keyword>
<keyword evidence="5" id="KW-0460">Magnesium</keyword>
<proteinExistence type="inferred from homology"/>
<dbReference type="SUPFAM" id="SSF100950">
    <property type="entry name" value="NagB/RpiA/CoA transferase-like"/>
    <property type="match status" value="1"/>
</dbReference>
<keyword evidence="6" id="KW-0436">Ligase</keyword>
<feature type="binding site" evidence="4">
    <location>
        <position position="61"/>
    </location>
    <ligand>
        <name>substrate</name>
    </ligand>
</feature>
<comment type="catalytic activity">
    <reaction evidence="5">
        <text>(6S)-5-formyl-5,6,7,8-tetrahydrofolate + ATP = (6R)-5,10-methenyltetrahydrofolate + ADP + phosphate</text>
        <dbReference type="Rhea" id="RHEA:10488"/>
        <dbReference type="ChEBI" id="CHEBI:30616"/>
        <dbReference type="ChEBI" id="CHEBI:43474"/>
        <dbReference type="ChEBI" id="CHEBI:57455"/>
        <dbReference type="ChEBI" id="CHEBI:57457"/>
        <dbReference type="ChEBI" id="CHEBI:456216"/>
        <dbReference type="EC" id="6.3.3.2"/>
    </reaction>
</comment>
<name>A0A6H3FCU3_9BACT</name>
<dbReference type="EC" id="6.3.3.2" evidence="5"/>
<dbReference type="EMBL" id="SIXC01000003">
    <property type="protein sequence ID" value="TBH80984.1"/>
    <property type="molecule type" value="Genomic_DNA"/>
</dbReference>
<comment type="caution">
    <text evidence="6">The sequence shown here is derived from an EMBL/GenBank/DDBJ whole genome shotgun (WGS) entry which is preliminary data.</text>
</comment>
<organism evidence="6 7">
    <name type="scientific">Desulfovibrio legallii</name>
    <dbReference type="NCBI Taxonomy" id="571438"/>
    <lineage>
        <taxon>Bacteria</taxon>
        <taxon>Pseudomonadati</taxon>
        <taxon>Thermodesulfobacteriota</taxon>
        <taxon>Desulfovibrionia</taxon>
        <taxon>Desulfovibrionales</taxon>
        <taxon>Desulfovibrionaceae</taxon>
        <taxon>Desulfovibrio</taxon>
    </lineage>
</organism>
<dbReference type="Gene3D" id="3.40.50.10420">
    <property type="entry name" value="NagB/RpiA/CoA transferase-like"/>
    <property type="match status" value="1"/>
</dbReference>
<protein>
    <recommendedName>
        <fullName evidence="5">5-formyltetrahydrofolate cyclo-ligase</fullName>
        <ecNumber evidence="5">6.3.3.2</ecNumber>
    </recommendedName>
</protein>
<dbReference type="InterPro" id="IPR002698">
    <property type="entry name" value="FTHF_cligase"/>
</dbReference>
<evidence type="ECO:0000256" key="1">
    <source>
        <dbReference type="ARBA" id="ARBA00010638"/>
    </source>
</evidence>
<dbReference type="AlphaFoldDB" id="A0A6H3FCU3"/>
<sequence length="206" mass="22321">MFPSPPPAAPEAATKARLREQAAGLRRGLSPQAFQNNGQAAQGHILSSALWREARSVALYVGVKQETPTDLLLDAAWTAGRVVWLPRVRHGQPGCMDFALCSGPQDLRPGPFGLREPTPALPGLGPEALGAAFSPDLFILPGLLFDLRGGRLGYGGGYYDRFLRRRPACPLLGLCFSCQVVPTLPLDPWDQRVDHLCTERGLQCLK</sequence>
<keyword evidence="3 4" id="KW-0067">ATP-binding</keyword>
<keyword evidence="2 4" id="KW-0547">Nucleotide-binding</keyword>
<dbReference type="Pfam" id="PF01812">
    <property type="entry name" value="5-FTHF_cyc-lig"/>
    <property type="match status" value="1"/>
</dbReference>
<evidence type="ECO:0000256" key="3">
    <source>
        <dbReference type="ARBA" id="ARBA00022840"/>
    </source>
</evidence>
<evidence type="ECO:0000256" key="5">
    <source>
        <dbReference type="RuleBase" id="RU361279"/>
    </source>
</evidence>
<reference evidence="6 7" key="1">
    <citation type="submission" date="2018-12" db="EMBL/GenBank/DDBJ databases">
        <title>First genome draft of Desulfovibrio legallis sp. nov.</title>
        <authorList>
            <person name="Ben Dhia O."/>
            <person name="Najjari A."/>
            <person name="Ferjani R."/>
            <person name="Fhoula I."/>
            <person name="Fardeau M.-L."/>
            <person name="Boudabbous A."/>
            <person name="Ouzari H.I."/>
        </authorList>
    </citation>
    <scope>NUCLEOTIDE SEQUENCE [LARGE SCALE GENOMIC DNA]</scope>
    <source>
        <strain evidence="6 7">H1T</strain>
    </source>
</reference>
<feature type="binding site" evidence="4">
    <location>
        <begin position="15"/>
        <end position="19"/>
    </location>
    <ligand>
        <name>ATP</name>
        <dbReference type="ChEBI" id="CHEBI:30616"/>
    </ligand>
</feature>